<dbReference type="PANTHER" id="PTHR15698">
    <property type="entry name" value="PROTEIN CBG15099"/>
    <property type="match status" value="1"/>
</dbReference>
<gene>
    <name evidence="2" type="ORF">CAPTEDRAFT_197461</name>
</gene>
<dbReference type="EnsemblMetazoa" id="CapteT197461">
    <property type="protein sequence ID" value="CapteP197461"/>
    <property type="gene ID" value="CapteG197461"/>
</dbReference>
<protein>
    <recommendedName>
        <fullName evidence="1">Phytanoyl-CoA hydroxylase-interacting protein-like C-terminal domain-containing protein</fullName>
    </recommendedName>
</protein>
<evidence type="ECO:0000259" key="1">
    <source>
        <dbReference type="Pfam" id="PF19281"/>
    </source>
</evidence>
<dbReference type="InterPro" id="IPR042868">
    <property type="entry name" value="PHYHIP/PHYHIPL"/>
</dbReference>
<dbReference type="AlphaFoldDB" id="R7T9M1"/>
<dbReference type="OMA" id="WHKPGRL"/>
<sequence length="213" mass="25379">MYSKADLKVLMDQAEDFDDLKYKPITWFYRDMEEEYYDKIMRREKITVRLKDENGDPRSPINGRVQGTNFQVNVHRKTGQPMEPSIYGDWRIKIPAREIWERCPNLYFADFYCYGNGSRHHVTLVMTEDDTPWDRFCWKRLPLLDAEENPFLRFPEWQWESPTVLCNGIWVEVLVTENLGLSGSEEAGKVKRFPRNRTILPKDKDPHCPHCNI</sequence>
<evidence type="ECO:0000313" key="2">
    <source>
        <dbReference type="EMBL" id="ELT90443.1"/>
    </source>
</evidence>
<reference evidence="2 4" key="2">
    <citation type="journal article" date="2013" name="Nature">
        <title>Insights into bilaterian evolution from three spiralian genomes.</title>
        <authorList>
            <person name="Simakov O."/>
            <person name="Marletaz F."/>
            <person name="Cho S.J."/>
            <person name="Edsinger-Gonzales E."/>
            <person name="Havlak P."/>
            <person name="Hellsten U."/>
            <person name="Kuo D.H."/>
            <person name="Larsson T."/>
            <person name="Lv J."/>
            <person name="Arendt D."/>
            <person name="Savage R."/>
            <person name="Osoegawa K."/>
            <person name="de Jong P."/>
            <person name="Grimwood J."/>
            <person name="Chapman J.A."/>
            <person name="Shapiro H."/>
            <person name="Aerts A."/>
            <person name="Otillar R.P."/>
            <person name="Terry A.Y."/>
            <person name="Boore J.L."/>
            <person name="Grigoriev I.V."/>
            <person name="Lindberg D.R."/>
            <person name="Seaver E.C."/>
            <person name="Weisblat D.A."/>
            <person name="Putnam N.H."/>
            <person name="Rokhsar D.S."/>
        </authorList>
    </citation>
    <scope>NUCLEOTIDE SEQUENCE</scope>
    <source>
        <strain evidence="2 4">I ESC-2004</strain>
    </source>
</reference>
<reference evidence="3" key="3">
    <citation type="submission" date="2015-06" db="UniProtKB">
        <authorList>
            <consortium name="EnsemblMetazoa"/>
        </authorList>
    </citation>
    <scope>IDENTIFICATION</scope>
</reference>
<dbReference type="PANTHER" id="PTHR15698:SF10">
    <property type="entry name" value="PHYTANOYL-COA HYDROXYLASE-INTERACTING PROTEIN-LIKE C-TERMINAL DOMAIN-CONTAINING PROTEIN"/>
    <property type="match status" value="1"/>
</dbReference>
<dbReference type="HOGENOM" id="CLU_054218_3_0_1"/>
<dbReference type="EMBL" id="AMQN01003091">
    <property type="status" value="NOT_ANNOTATED_CDS"/>
    <property type="molecule type" value="Genomic_DNA"/>
</dbReference>
<accession>R7T9M1</accession>
<dbReference type="InterPro" id="IPR045545">
    <property type="entry name" value="PHYIP/PHIPL_C"/>
</dbReference>
<dbReference type="OrthoDB" id="6074776at2759"/>
<organism evidence="2">
    <name type="scientific">Capitella teleta</name>
    <name type="common">Polychaete worm</name>
    <dbReference type="NCBI Taxonomy" id="283909"/>
    <lineage>
        <taxon>Eukaryota</taxon>
        <taxon>Metazoa</taxon>
        <taxon>Spiralia</taxon>
        <taxon>Lophotrochozoa</taxon>
        <taxon>Annelida</taxon>
        <taxon>Polychaeta</taxon>
        <taxon>Sedentaria</taxon>
        <taxon>Scolecida</taxon>
        <taxon>Capitellidae</taxon>
        <taxon>Capitella</taxon>
    </lineage>
</organism>
<name>R7T9M1_CAPTE</name>
<evidence type="ECO:0000313" key="4">
    <source>
        <dbReference type="Proteomes" id="UP000014760"/>
    </source>
</evidence>
<dbReference type="EMBL" id="KB310915">
    <property type="protein sequence ID" value="ELT90443.1"/>
    <property type="molecule type" value="Genomic_DNA"/>
</dbReference>
<dbReference type="Pfam" id="PF19281">
    <property type="entry name" value="PHYHIP_C"/>
    <property type="match status" value="1"/>
</dbReference>
<evidence type="ECO:0000313" key="3">
    <source>
        <dbReference type="EnsemblMetazoa" id="CapteP197461"/>
    </source>
</evidence>
<dbReference type="Proteomes" id="UP000014760">
    <property type="component" value="Unassembled WGS sequence"/>
</dbReference>
<feature type="domain" description="Phytanoyl-CoA hydroxylase-interacting protein-like C-terminal" evidence="1">
    <location>
        <begin position="2"/>
        <end position="213"/>
    </location>
</feature>
<keyword evidence="4" id="KW-1185">Reference proteome</keyword>
<reference evidence="4" key="1">
    <citation type="submission" date="2012-12" db="EMBL/GenBank/DDBJ databases">
        <authorList>
            <person name="Hellsten U."/>
            <person name="Grimwood J."/>
            <person name="Chapman J.A."/>
            <person name="Shapiro H."/>
            <person name="Aerts A."/>
            <person name="Otillar R.P."/>
            <person name="Terry A.Y."/>
            <person name="Boore J.L."/>
            <person name="Simakov O."/>
            <person name="Marletaz F."/>
            <person name="Cho S.-J."/>
            <person name="Edsinger-Gonzales E."/>
            <person name="Havlak P."/>
            <person name="Kuo D.-H."/>
            <person name="Larsson T."/>
            <person name="Lv J."/>
            <person name="Arendt D."/>
            <person name="Savage R."/>
            <person name="Osoegawa K."/>
            <person name="de Jong P."/>
            <person name="Lindberg D.R."/>
            <person name="Seaver E.C."/>
            <person name="Weisblat D.A."/>
            <person name="Putnam N.H."/>
            <person name="Grigoriev I.V."/>
            <person name="Rokhsar D.S."/>
        </authorList>
    </citation>
    <scope>NUCLEOTIDE SEQUENCE</scope>
    <source>
        <strain evidence="4">I ESC-2004</strain>
    </source>
</reference>
<proteinExistence type="predicted"/>